<evidence type="ECO:0000256" key="1">
    <source>
        <dbReference type="ARBA" id="ARBA00000032"/>
    </source>
</evidence>
<reference evidence="8" key="1">
    <citation type="submission" date="2023-10" db="EMBL/GenBank/DDBJ databases">
        <title>Genome assembly of Pristionchus species.</title>
        <authorList>
            <person name="Yoshida K."/>
            <person name="Sommer R.J."/>
        </authorList>
    </citation>
    <scope>NUCLEOTIDE SEQUENCE</scope>
    <source>
        <strain evidence="8">RS5133</strain>
    </source>
</reference>
<dbReference type="InterPro" id="IPR000560">
    <property type="entry name" value="His_Pase_clade-2"/>
</dbReference>
<evidence type="ECO:0000313" key="9">
    <source>
        <dbReference type="Proteomes" id="UP001432322"/>
    </source>
</evidence>
<keyword evidence="4" id="KW-0732">Signal</keyword>
<keyword evidence="7" id="KW-0325">Glycoprotein</keyword>
<dbReference type="SUPFAM" id="SSF53254">
    <property type="entry name" value="Phosphoglycerate mutase-like"/>
    <property type="match status" value="1"/>
</dbReference>
<dbReference type="InterPro" id="IPR029033">
    <property type="entry name" value="His_PPase_superfam"/>
</dbReference>
<organism evidence="8 9">
    <name type="scientific">Pristionchus fissidentatus</name>
    <dbReference type="NCBI Taxonomy" id="1538716"/>
    <lineage>
        <taxon>Eukaryota</taxon>
        <taxon>Metazoa</taxon>
        <taxon>Ecdysozoa</taxon>
        <taxon>Nematoda</taxon>
        <taxon>Chromadorea</taxon>
        <taxon>Rhabditida</taxon>
        <taxon>Rhabditina</taxon>
        <taxon>Diplogasteromorpha</taxon>
        <taxon>Diplogasteroidea</taxon>
        <taxon>Neodiplogasteridae</taxon>
        <taxon>Pristionchus</taxon>
    </lineage>
</organism>
<dbReference type="PANTHER" id="PTHR11567:SF211">
    <property type="entry name" value="PROSTATIC ACID PHOSPHATASE"/>
    <property type="match status" value="1"/>
</dbReference>
<keyword evidence="5" id="KW-0378">Hydrolase</keyword>
<dbReference type="PANTHER" id="PTHR11567">
    <property type="entry name" value="ACID PHOSPHATASE-RELATED"/>
    <property type="match status" value="1"/>
</dbReference>
<dbReference type="AlphaFoldDB" id="A0AAV5VPD5"/>
<feature type="non-terminal residue" evidence="8">
    <location>
        <position position="1"/>
    </location>
</feature>
<dbReference type="Proteomes" id="UP001432322">
    <property type="component" value="Unassembled WGS sequence"/>
</dbReference>
<protein>
    <recommendedName>
        <fullName evidence="3">acid phosphatase</fullName>
        <ecNumber evidence="3">3.1.3.2</ecNumber>
    </recommendedName>
</protein>
<dbReference type="EMBL" id="BTSY01000004">
    <property type="protein sequence ID" value="GMT21410.1"/>
    <property type="molecule type" value="Genomic_DNA"/>
</dbReference>
<dbReference type="Pfam" id="PF00328">
    <property type="entry name" value="His_Phos_2"/>
    <property type="match status" value="1"/>
</dbReference>
<evidence type="ECO:0000313" key="8">
    <source>
        <dbReference type="EMBL" id="GMT21410.1"/>
    </source>
</evidence>
<evidence type="ECO:0000256" key="7">
    <source>
        <dbReference type="ARBA" id="ARBA00023180"/>
    </source>
</evidence>
<evidence type="ECO:0000256" key="2">
    <source>
        <dbReference type="ARBA" id="ARBA00005375"/>
    </source>
</evidence>
<feature type="non-terminal residue" evidence="8">
    <location>
        <position position="97"/>
    </location>
</feature>
<comment type="caution">
    <text evidence="8">The sequence shown here is derived from an EMBL/GenBank/DDBJ whole genome shotgun (WGS) entry which is preliminary data.</text>
</comment>
<name>A0AAV5VPD5_9BILA</name>
<evidence type="ECO:0000256" key="6">
    <source>
        <dbReference type="ARBA" id="ARBA00023157"/>
    </source>
</evidence>
<sequence>DRAPIHTFTCADSAALFPRGLGELTNDGLRHASQQGLAFRQHYLEQRLMKERTKPSEVHIRSSPIKRVLMSATSFSISFLGKPLNTTNFPLIYTTAS</sequence>
<dbReference type="GO" id="GO:0003993">
    <property type="term" value="F:acid phosphatase activity"/>
    <property type="evidence" value="ECO:0007669"/>
    <property type="project" value="UniProtKB-EC"/>
</dbReference>
<proteinExistence type="inferred from homology"/>
<dbReference type="EC" id="3.1.3.2" evidence="3"/>
<comment type="catalytic activity">
    <reaction evidence="1">
        <text>a phosphate monoester + H2O = an alcohol + phosphate</text>
        <dbReference type="Rhea" id="RHEA:15017"/>
        <dbReference type="ChEBI" id="CHEBI:15377"/>
        <dbReference type="ChEBI" id="CHEBI:30879"/>
        <dbReference type="ChEBI" id="CHEBI:43474"/>
        <dbReference type="ChEBI" id="CHEBI:67140"/>
        <dbReference type="EC" id="3.1.3.2"/>
    </reaction>
</comment>
<keyword evidence="6" id="KW-1015">Disulfide bond</keyword>
<dbReference type="Gene3D" id="3.40.50.1240">
    <property type="entry name" value="Phosphoglycerate mutase-like"/>
    <property type="match status" value="1"/>
</dbReference>
<gene>
    <name evidence="8" type="ORF">PFISCL1PPCAC_12707</name>
</gene>
<dbReference type="InterPro" id="IPR050645">
    <property type="entry name" value="Histidine_acid_phosphatase"/>
</dbReference>
<evidence type="ECO:0000256" key="4">
    <source>
        <dbReference type="ARBA" id="ARBA00022729"/>
    </source>
</evidence>
<accession>A0AAV5VPD5</accession>
<keyword evidence="9" id="KW-1185">Reference proteome</keyword>
<evidence type="ECO:0000256" key="3">
    <source>
        <dbReference type="ARBA" id="ARBA00012646"/>
    </source>
</evidence>
<evidence type="ECO:0000256" key="5">
    <source>
        <dbReference type="ARBA" id="ARBA00022801"/>
    </source>
</evidence>
<comment type="similarity">
    <text evidence="2">Belongs to the histidine acid phosphatase family.</text>
</comment>